<dbReference type="Proteomes" id="UP000008177">
    <property type="component" value="Unplaced contigs"/>
</dbReference>
<reference evidence="3" key="1">
    <citation type="journal article" date="2011" name="PLoS Genet.">
        <title>Genomic analysis of the necrotrophic fungal pathogens Sclerotinia sclerotiorum and Botrytis cinerea.</title>
        <authorList>
            <person name="Amselem J."/>
            <person name="Cuomo C.A."/>
            <person name="van Kan J.A."/>
            <person name="Viaud M."/>
            <person name="Benito E.P."/>
            <person name="Couloux A."/>
            <person name="Coutinho P.M."/>
            <person name="de Vries R.P."/>
            <person name="Dyer P.S."/>
            <person name="Fillinger S."/>
            <person name="Fournier E."/>
            <person name="Gout L."/>
            <person name="Hahn M."/>
            <person name="Kohn L."/>
            <person name="Lapalu N."/>
            <person name="Plummer K.M."/>
            <person name="Pradier J.M."/>
            <person name="Quevillon E."/>
            <person name="Sharon A."/>
            <person name="Simon A."/>
            <person name="ten Have A."/>
            <person name="Tudzynski B."/>
            <person name="Tudzynski P."/>
            <person name="Wincker P."/>
            <person name="Andrew M."/>
            <person name="Anthouard V."/>
            <person name="Beever R.E."/>
            <person name="Beffa R."/>
            <person name="Benoit I."/>
            <person name="Bouzid O."/>
            <person name="Brault B."/>
            <person name="Chen Z."/>
            <person name="Choquer M."/>
            <person name="Collemare J."/>
            <person name="Cotton P."/>
            <person name="Danchin E.G."/>
            <person name="Da Silva C."/>
            <person name="Gautier A."/>
            <person name="Giraud C."/>
            <person name="Giraud T."/>
            <person name="Gonzalez C."/>
            <person name="Grossetete S."/>
            <person name="Guldener U."/>
            <person name="Henrissat B."/>
            <person name="Howlett B.J."/>
            <person name="Kodira C."/>
            <person name="Kretschmer M."/>
            <person name="Lappartient A."/>
            <person name="Leroch M."/>
            <person name="Levis C."/>
            <person name="Mauceli E."/>
            <person name="Neuveglise C."/>
            <person name="Oeser B."/>
            <person name="Pearson M."/>
            <person name="Poulain J."/>
            <person name="Poussereau N."/>
            <person name="Quesneville H."/>
            <person name="Rascle C."/>
            <person name="Schumacher J."/>
            <person name="Segurens B."/>
            <person name="Sexton A."/>
            <person name="Silva E."/>
            <person name="Sirven C."/>
            <person name="Soanes D.M."/>
            <person name="Talbot N.J."/>
            <person name="Templeton M."/>
            <person name="Yandava C."/>
            <person name="Yarden O."/>
            <person name="Zeng Q."/>
            <person name="Rollins J.A."/>
            <person name="Lebrun M.H."/>
            <person name="Dickman M."/>
        </authorList>
    </citation>
    <scope>NUCLEOTIDE SEQUENCE [LARGE SCALE GENOMIC DNA]</scope>
    <source>
        <strain evidence="3">T4</strain>
    </source>
</reference>
<dbReference type="HOGENOM" id="CLU_2196523_0_0_1"/>
<dbReference type="InParanoid" id="G2XR81"/>
<protein>
    <submittedName>
        <fullName evidence="2">Uncharacterized protein</fullName>
    </submittedName>
</protein>
<evidence type="ECO:0000256" key="1">
    <source>
        <dbReference type="SAM" id="MobiDB-lite"/>
    </source>
</evidence>
<proteinExistence type="predicted"/>
<feature type="region of interest" description="Disordered" evidence="1">
    <location>
        <begin position="28"/>
        <end position="57"/>
    </location>
</feature>
<feature type="compositionally biased region" description="Acidic residues" evidence="1">
    <location>
        <begin position="42"/>
        <end position="57"/>
    </location>
</feature>
<name>G2XR81_BOTF4</name>
<evidence type="ECO:0000313" key="3">
    <source>
        <dbReference type="Proteomes" id="UP000008177"/>
    </source>
</evidence>
<evidence type="ECO:0000313" key="2">
    <source>
        <dbReference type="EMBL" id="CCD43249.1"/>
    </source>
</evidence>
<accession>G2XR81</accession>
<dbReference type="AlphaFoldDB" id="G2XR81"/>
<dbReference type="EMBL" id="FQ790255">
    <property type="protein sequence ID" value="CCD43249.1"/>
    <property type="molecule type" value="Genomic_DNA"/>
</dbReference>
<gene>
    <name evidence="2" type="ORF">BofuT4_P013580.1</name>
</gene>
<sequence length="108" mass="12090">MTDSLTETLASLQSAAQAIRRVTIETERRAHARGNSAFAGGGEEEQEQEQDEDEDEEGCVLLGIQRRITRGLILRCASRTSFWSWKVRIDVFGAFQRTSETNVEKLSG</sequence>
<organism evidence="2 3">
    <name type="scientific">Botryotinia fuckeliana (strain T4)</name>
    <name type="common">Noble rot fungus</name>
    <name type="synonym">Botrytis cinerea</name>
    <dbReference type="NCBI Taxonomy" id="999810"/>
    <lineage>
        <taxon>Eukaryota</taxon>
        <taxon>Fungi</taxon>
        <taxon>Dikarya</taxon>
        <taxon>Ascomycota</taxon>
        <taxon>Pezizomycotina</taxon>
        <taxon>Leotiomycetes</taxon>
        <taxon>Helotiales</taxon>
        <taxon>Sclerotiniaceae</taxon>
        <taxon>Botrytis</taxon>
    </lineage>
</organism>